<comment type="function">
    <text evidence="7">Catalyzes the methyl esterification of L-isoaspartyl residues in peptides and proteins that result from spontaneous decomposition of normal L-aspartyl and L-asparaginyl residues. It plays a role in the repair and/or degradation of damaged proteins.</text>
</comment>
<feature type="active site" evidence="7">
    <location>
        <position position="62"/>
    </location>
</feature>
<evidence type="ECO:0000256" key="5">
    <source>
        <dbReference type="ARBA" id="ARBA00022679"/>
    </source>
</evidence>
<dbReference type="HAMAP" id="MF_00090">
    <property type="entry name" value="PIMT"/>
    <property type="match status" value="1"/>
</dbReference>
<dbReference type="Gene3D" id="3.40.50.150">
    <property type="entry name" value="Vaccinia Virus protein VP39"/>
    <property type="match status" value="1"/>
</dbReference>
<evidence type="ECO:0000256" key="1">
    <source>
        <dbReference type="ARBA" id="ARBA00004496"/>
    </source>
</evidence>
<dbReference type="EMBL" id="JACHXN010000011">
    <property type="protein sequence ID" value="MBB3147256.1"/>
    <property type="molecule type" value="Genomic_DNA"/>
</dbReference>
<dbReference type="GO" id="GO:0005737">
    <property type="term" value="C:cytoplasm"/>
    <property type="evidence" value="ECO:0007669"/>
    <property type="project" value="UniProtKB-SubCell"/>
</dbReference>
<dbReference type="GO" id="GO:0030091">
    <property type="term" value="P:protein repair"/>
    <property type="evidence" value="ECO:0007669"/>
    <property type="project" value="UniProtKB-UniRule"/>
</dbReference>
<evidence type="ECO:0000313" key="9">
    <source>
        <dbReference type="Proteomes" id="UP000554520"/>
    </source>
</evidence>
<sequence length="211" mass="23086">MRDFSRARNRMVDTQIARRGINDPHVLQAMRRVPREAFVDPGLEEFAYEDSPLSIGEGQTISQPYIVARMIEAAGLRPGETVLDVGAGSGFAAAVASQIAKRVFAIERHRTLGESASKRLRDLGYDNIDLRIGDGTKGWPEAAPFDVILVAAGGPEVPPALKEQLTIGGRLVMPVVLDEWTQTLRKLTRASETAFEAEDLDSVMFVPLISE</sequence>
<gene>
    <name evidence="7" type="primary">pcm</name>
    <name evidence="8" type="ORF">FHS21_003672</name>
</gene>
<keyword evidence="3 7" id="KW-0963">Cytoplasm</keyword>
<dbReference type="Proteomes" id="UP000554520">
    <property type="component" value="Unassembled WGS sequence"/>
</dbReference>
<evidence type="ECO:0000256" key="2">
    <source>
        <dbReference type="ARBA" id="ARBA00005369"/>
    </source>
</evidence>
<dbReference type="AlphaFoldDB" id="A0A839U806"/>
<dbReference type="PANTHER" id="PTHR11579">
    <property type="entry name" value="PROTEIN-L-ISOASPARTATE O-METHYLTRANSFERASE"/>
    <property type="match status" value="1"/>
</dbReference>
<dbReference type="PROSITE" id="PS01279">
    <property type="entry name" value="PCMT"/>
    <property type="match status" value="1"/>
</dbReference>
<dbReference type="InterPro" id="IPR000682">
    <property type="entry name" value="PCMT"/>
</dbReference>
<dbReference type="FunFam" id="3.40.50.150:FF:000010">
    <property type="entry name" value="Protein-L-isoaspartate O-methyltransferase"/>
    <property type="match status" value="1"/>
</dbReference>
<evidence type="ECO:0000256" key="7">
    <source>
        <dbReference type="HAMAP-Rule" id="MF_00090"/>
    </source>
</evidence>
<keyword evidence="4 7" id="KW-0489">Methyltransferase</keyword>
<dbReference type="SUPFAM" id="SSF53335">
    <property type="entry name" value="S-adenosyl-L-methionine-dependent methyltransferases"/>
    <property type="match status" value="1"/>
</dbReference>
<comment type="caution">
    <text evidence="8">The sequence shown here is derived from an EMBL/GenBank/DDBJ whole genome shotgun (WGS) entry which is preliminary data.</text>
</comment>
<comment type="similarity">
    <text evidence="2 7">Belongs to the methyltransferase superfamily. L-isoaspartyl/D-aspartyl protein methyltransferase family.</text>
</comment>
<reference evidence="8 9" key="1">
    <citation type="submission" date="2020-08" db="EMBL/GenBank/DDBJ databases">
        <title>Genomic Encyclopedia of Type Strains, Phase III (KMG-III): the genomes of soil and plant-associated and newly described type strains.</title>
        <authorList>
            <person name="Whitman W."/>
        </authorList>
    </citation>
    <scope>NUCLEOTIDE SEQUENCE [LARGE SCALE GENOMIC DNA]</scope>
    <source>
        <strain evidence="8 9">CECT 7015</strain>
    </source>
</reference>
<evidence type="ECO:0000256" key="3">
    <source>
        <dbReference type="ARBA" id="ARBA00022490"/>
    </source>
</evidence>
<name>A0A839U806_9HYPH</name>
<dbReference type="InterPro" id="IPR029063">
    <property type="entry name" value="SAM-dependent_MTases_sf"/>
</dbReference>
<proteinExistence type="inferred from homology"/>
<keyword evidence="5 7" id="KW-0808">Transferase</keyword>
<comment type="catalytic activity">
    <reaction evidence="7">
        <text>[protein]-L-isoaspartate + S-adenosyl-L-methionine = [protein]-L-isoaspartate alpha-methyl ester + S-adenosyl-L-homocysteine</text>
        <dbReference type="Rhea" id="RHEA:12705"/>
        <dbReference type="Rhea" id="RHEA-COMP:12143"/>
        <dbReference type="Rhea" id="RHEA-COMP:12144"/>
        <dbReference type="ChEBI" id="CHEBI:57856"/>
        <dbReference type="ChEBI" id="CHEBI:59789"/>
        <dbReference type="ChEBI" id="CHEBI:90596"/>
        <dbReference type="ChEBI" id="CHEBI:90598"/>
        <dbReference type="EC" id="2.1.1.77"/>
    </reaction>
</comment>
<comment type="subcellular location">
    <subcellularLocation>
        <location evidence="1 7">Cytoplasm</location>
    </subcellularLocation>
</comment>
<accession>A0A839U806</accession>
<keyword evidence="6 7" id="KW-0949">S-adenosyl-L-methionine</keyword>
<organism evidence="8 9">
    <name type="scientific">Phyllobacterium trifolii</name>
    <dbReference type="NCBI Taxonomy" id="300193"/>
    <lineage>
        <taxon>Bacteria</taxon>
        <taxon>Pseudomonadati</taxon>
        <taxon>Pseudomonadota</taxon>
        <taxon>Alphaproteobacteria</taxon>
        <taxon>Hyphomicrobiales</taxon>
        <taxon>Phyllobacteriaceae</taxon>
        <taxon>Phyllobacterium</taxon>
    </lineage>
</organism>
<evidence type="ECO:0000256" key="4">
    <source>
        <dbReference type="ARBA" id="ARBA00022603"/>
    </source>
</evidence>
<dbReference type="GO" id="GO:0004719">
    <property type="term" value="F:protein-L-isoaspartate (D-aspartate) O-methyltransferase activity"/>
    <property type="evidence" value="ECO:0007669"/>
    <property type="project" value="UniProtKB-UniRule"/>
</dbReference>
<evidence type="ECO:0000313" key="8">
    <source>
        <dbReference type="EMBL" id="MBB3147256.1"/>
    </source>
</evidence>
<keyword evidence="9" id="KW-1185">Reference proteome</keyword>
<dbReference type="Pfam" id="PF01135">
    <property type="entry name" value="PCMT"/>
    <property type="match status" value="1"/>
</dbReference>
<dbReference type="PANTHER" id="PTHR11579:SF0">
    <property type="entry name" value="PROTEIN-L-ISOASPARTATE(D-ASPARTATE) O-METHYLTRANSFERASE"/>
    <property type="match status" value="1"/>
</dbReference>
<evidence type="ECO:0000256" key="6">
    <source>
        <dbReference type="ARBA" id="ARBA00022691"/>
    </source>
</evidence>
<protein>
    <recommendedName>
        <fullName evidence="7">Protein-L-isoaspartate O-methyltransferase</fullName>
        <ecNumber evidence="7">2.1.1.77</ecNumber>
    </recommendedName>
    <alternativeName>
        <fullName evidence="7">L-isoaspartyl protein carboxyl methyltransferase</fullName>
    </alternativeName>
    <alternativeName>
        <fullName evidence="7">Protein L-isoaspartyl methyltransferase</fullName>
    </alternativeName>
    <alternativeName>
        <fullName evidence="7">Protein-beta-aspartate methyltransferase</fullName>
        <shortName evidence="7">PIMT</shortName>
    </alternativeName>
</protein>
<dbReference type="NCBIfam" id="TIGR00080">
    <property type="entry name" value="pimt"/>
    <property type="match status" value="1"/>
</dbReference>
<dbReference type="NCBIfam" id="NF001453">
    <property type="entry name" value="PRK00312.1"/>
    <property type="match status" value="1"/>
</dbReference>
<dbReference type="GO" id="GO:0032259">
    <property type="term" value="P:methylation"/>
    <property type="evidence" value="ECO:0007669"/>
    <property type="project" value="UniProtKB-KW"/>
</dbReference>
<dbReference type="CDD" id="cd02440">
    <property type="entry name" value="AdoMet_MTases"/>
    <property type="match status" value="1"/>
</dbReference>
<dbReference type="EC" id="2.1.1.77" evidence="7"/>